<name>A0A100Y9L2_9ACTN</name>
<dbReference type="Gene3D" id="3.30.750.24">
    <property type="entry name" value="STAS domain"/>
    <property type="match status" value="1"/>
</dbReference>
<evidence type="ECO:0008006" key="3">
    <source>
        <dbReference type="Google" id="ProtNLM"/>
    </source>
</evidence>
<dbReference type="InterPro" id="IPR036513">
    <property type="entry name" value="STAS_dom_sf"/>
</dbReference>
<dbReference type="STRING" id="936756.ATE80_02515"/>
<dbReference type="Proteomes" id="UP000054011">
    <property type="component" value="Unassembled WGS sequence"/>
</dbReference>
<comment type="caution">
    <text evidence="1">The sequence shown here is derived from an EMBL/GenBank/DDBJ whole genome shotgun (WGS) entry which is preliminary data.</text>
</comment>
<evidence type="ECO:0000313" key="1">
    <source>
        <dbReference type="EMBL" id="KUH40199.1"/>
    </source>
</evidence>
<sequence>MPFPCYRLSSDDLVIEIGDVVDAHEEEAAERELRTVVTGSGARTVIVDVRTALVTAALVDVLVRVHRAARDRGTVVCVVARRPLARKVFRVSRVSRTLLVAATLSGAAALTRGCRPAAEERDERSGRNAGR</sequence>
<dbReference type="SUPFAM" id="SSF52091">
    <property type="entry name" value="SpoIIaa-like"/>
    <property type="match status" value="1"/>
</dbReference>
<proteinExistence type="predicted"/>
<organism evidence="1 2">
    <name type="scientific">Streptomyces kanasensis</name>
    <dbReference type="NCBI Taxonomy" id="936756"/>
    <lineage>
        <taxon>Bacteria</taxon>
        <taxon>Bacillati</taxon>
        <taxon>Actinomycetota</taxon>
        <taxon>Actinomycetes</taxon>
        <taxon>Kitasatosporales</taxon>
        <taxon>Streptomycetaceae</taxon>
        <taxon>Streptomyces</taxon>
    </lineage>
</organism>
<protein>
    <recommendedName>
        <fullName evidence="3">STAS domain-containing protein</fullName>
    </recommendedName>
</protein>
<dbReference type="OrthoDB" id="4267127at2"/>
<gene>
    <name evidence="1" type="ORF">ATE80_02515</name>
</gene>
<dbReference type="EMBL" id="LNSV01000004">
    <property type="protein sequence ID" value="KUH40199.1"/>
    <property type="molecule type" value="Genomic_DNA"/>
</dbReference>
<reference evidence="1 2" key="1">
    <citation type="submission" date="2015-11" db="EMBL/GenBank/DDBJ databases">
        <title>Genome-wide analysis reveals the secondary metabolome in Streptomyces kanasensis ZX01.</title>
        <authorList>
            <person name="Zhang G."/>
            <person name="Han L."/>
            <person name="Feng J."/>
            <person name="Zhang X."/>
        </authorList>
    </citation>
    <scope>NUCLEOTIDE SEQUENCE [LARGE SCALE GENOMIC DNA]</scope>
    <source>
        <strain evidence="1 2">ZX01</strain>
    </source>
</reference>
<dbReference type="RefSeq" id="WP_058940437.1">
    <property type="nucleotide sequence ID" value="NZ_LNSV01000004.1"/>
</dbReference>
<evidence type="ECO:0000313" key="2">
    <source>
        <dbReference type="Proteomes" id="UP000054011"/>
    </source>
</evidence>
<accession>A0A100Y9L2</accession>
<keyword evidence="2" id="KW-1185">Reference proteome</keyword>
<dbReference type="AlphaFoldDB" id="A0A100Y9L2"/>